<keyword evidence="2" id="KW-1185">Reference proteome</keyword>
<proteinExistence type="predicted"/>
<evidence type="ECO:0008006" key="3">
    <source>
        <dbReference type="Google" id="ProtNLM"/>
    </source>
</evidence>
<protein>
    <recommendedName>
        <fullName evidence="3">F-box domain-containing protein</fullName>
    </recommendedName>
</protein>
<sequence>MPEDAIWWGYCPRAVAWGIVGSGSGGRSHTINLMRRDVWYPPSLLPVLQRYHAGHDTSHPTRPRPTTEDTMLAAETVDAVIDYLHDDKAALATCTLVRRSWTPAARLHLFCDLIVDSENFPSLLSVLDTSPDIGFVVRSFTVQGGHDKQPLSPYRRRKYSALDAAFAAQAADLAAHMPNVRSLKLQMAAVAWELSIQEDILSGLSRTLTTITQLALTRVNFRTFGHATAFICTFPTLRRLTMTDVSWDTNAMVTPALARPLIVEISSMQIAIHARSLVDWLRVQDPLPAVHTASVQVGFDEGNYVTRRLLRSTLGPSIQILHLNLRKSTLNQLMYCKQP</sequence>
<organism evidence="1 2">
    <name type="scientific">Athelia psychrophila</name>
    <dbReference type="NCBI Taxonomy" id="1759441"/>
    <lineage>
        <taxon>Eukaryota</taxon>
        <taxon>Fungi</taxon>
        <taxon>Dikarya</taxon>
        <taxon>Basidiomycota</taxon>
        <taxon>Agaricomycotina</taxon>
        <taxon>Agaricomycetes</taxon>
        <taxon>Agaricomycetidae</taxon>
        <taxon>Atheliales</taxon>
        <taxon>Atheliaceae</taxon>
        <taxon>Athelia</taxon>
    </lineage>
</organism>
<dbReference type="Proteomes" id="UP000076532">
    <property type="component" value="Unassembled WGS sequence"/>
</dbReference>
<reference evidence="1 2" key="1">
    <citation type="journal article" date="2016" name="Mol. Biol. Evol.">
        <title>Comparative Genomics of Early-Diverging Mushroom-Forming Fungi Provides Insights into the Origins of Lignocellulose Decay Capabilities.</title>
        <authorList>
            <person name="Nagy L.G."/>
            <person name="Riley R."/>
            <person name="Tritt A."/>
            <person name="Adam C."/>
            <person name="Daum C."/>
            <person name="Floudas D."/>
            <person name="Sun H."/>
            <person name="Yadav J.S."/>
            <person name="Pangilinan J."/>
            <person name="Larsson K.H."/>
            <person name="Matsuura K."/>
            <person name="Barry K."/>
            <person name="Labutti K."/>
            <person name="Kuo R."/>
            <person name="Ohm R.A."/>
            <person name="Bhattacharya S.S."/>
            <person name="Shirouzu T."/>
            <person name="Yoshinaga Y."/>
            <person name="Martin F.M."/>
            <person name="Grigoriev I.V."/>
            <person name="Hibbett D.S."/>
        </authorList>
    </citation>
    <scope>NUCLEOTIDE SEQUENCE [LARGE SCALE GENOMIC DNA]</scope>
    <source>
        <strain evidence="1 2">CBS 109695</strain>
    </source>
</reference>
<dbReference type="OrthoDB" id="2977329at2759"/>
<evidence type="ECO:0000313" key="2">
    <source>
        <dbReference type="Proteomes" id="UP000076532"/>
    </source>
</evidence>
<dbReference type="EMBL" id="KV417504">
    <property type="protein sequence ID" value="KZP28346.1"/>
    <property type="molecule type" value="Genomic_DNA"/>
</dbReference>
<name>A0A166RJS4_9AGAM</name>
<evidence type="ECO:0000313" key="1">
    <source>
        <dbReference type="EMBL" id="KZP28346.1"/>
    </source>
</evidence>
<gene>
    <name evidence="1" type="ORF">FIBSPDRAFT_268910</name>
</gene>
<dbReference type="AlphaFoldDB" id="A0A166RJS4"/>
<accession>A0A166RJS4</accession>